<name>A0A2T1HP16_9HYPH</name>
<dbReference type="GO" id="GO:0019825">
    <property type="term" value="F:oxygen binding"/>
    <property type="evidence" value="ECO:0007669"/>
    <property type="project" value="InterPro"/>
</dbReference>
<dbReference type="Pfam" id="PF01152">
    <property type="entry name" value="Bac_globin"/>
    <property type="match status" value="1"/>
</dbReference>
<dbReference type="GO" id="GO:0005344">
    <property type="term" value="F:oxygen carrier activity"/>
    <property type="evidence" value="ECO:0007669"/>
    <property type="project" value="InterPro"/>
</dbReference>
<dbReference type="InterPro" id="IPR012292">
    <property type="entry name" value="Globin/Proto"/>
</dbReference>
<evidence type="ECO:0000256" key="5">
    <source>
        <dbReference type="ARBA" id="ARBA00034496"/>
    </source>
</evidence>
<keyword evidence="7" id="KW-1185">Reference proteome</keyword>
<dbReference type="CDD" id="cd14773">
    <property type="entry name" value="TrHb2_PhHbO-like_O"/>
    <property type="match status" value="1"/>
</dbReference>
<proteinExistence type="inferred from homology"/>
<dbReference type="EMBL" id="PVZS01000026">
    <property type="protein sequence ID" value="PSC03390.1"/>
    <property type="molecule type" value="Genomic_DNA"/>
</dbReference>
<dbReference type="OrthoDB" id="9790913at2"/>
<dbReference type="Proteomes" id="UP000239772">
    <property type="component" value="Unassembled WGS sequence"/>
</dbReference>
<dbReference type="PANTHER" id="PTHR47366:SF1">
    <property type="entry name" value="TWO-ON-TWO HEMOGLOBIN-3"/>
    <property type="match status" value="1"/>
</dbReference>
<comment type="similarity">
    <text evidence="5">Belongs to the truncated hemoglobin family. Group II subfamily.</text>
</comment>
<dbReference type="PANTHER" id="PTHR47366">
    <property type="entry name" value="TWO-ON-TWO HEMOGLOBIN-3"/>
    <property type="match status" value="1"/>
</dbReference>
<accession>A0A2T1HP16</accession>
<dbReference type="Gene3D" id="1.10.490.10">
    <property type="entry name" value="Globins"/>
    <property type="match status" value="1"/>
</dbReference>
<evidence type="ECO:0000313" key="7">
    <source>
        <dbReference type="Proteomes" id="UP000239772"/>
    </source>
</evidence>
<evidence type="ECO:0000256" key="1">
    <source>
        <dbReference type="ARBA" id="ARBA00022448"/>
    </source>
</evidence>
<dbReference type="InterPro" id="IPR001486">
    <property type="entry name" value="Hemoglobin_trunc"/>
</dbReference>
<dbReference type="AlphaFoldDB" id="A0A2T1HP16"/>
<organism evidence="6 7">
    <name type="scientific">Alsobacter soli</name>
    <dbReference type="NCBI Taxonomy" id="2109933"/>
    <lineage>
        <taxon>Bacteria</taxon>
        <taxon>Pseudomonadati</taxon>
        <taxon>Pseudomonadota</taxon>
        <taxon>Alphaproteobacteria</taxon>
        <taxon>Hyphomicrobiales</taxon>
        <taxon>Alsobacteraceae</taxon>
        <taxon>Alsobacter</taxon>
    </lineage>
</organism>
<dbReference type="GO" id="GO:0020037">
    <property type="term" value="F:heme binding"/>
    <property type="evidence" value="ECO:0007669"/>
    <property type="project" value="InterPro"/>
</dbReference>
<sequence length="128" mass="14214">MTTDTSLYALIGGEPTIRALTRRFYDLMDALPEAAACRAVHPASLAGSEEKLFDYLTGWLGGPPVYVQKNGPPMLRARHLHAPIGPEEIEGWLICFRQAWAETVRHPGVTEAVMPRVEALARHMHNRA</sequence>
<protein>
    <submittedName>
        <fullName evidence="6">Globin</fullName>
    </submittedName>
</protein>
<evidence type="ECO:0000256" key="2">
    <source>
        <dbReference type="ARBA" id="ARBA00022617"/>
    </source>
</evidence>
<dbReference type="GO" id="GO:0046872">
    <property type="term" value="F:metal ion binding"/>
    <property type="evidence" value="ECO:0007669"/>
    <property type="project" value="UniProtKB-KW"/>
</dbReference>
<keyword evidence="4" id="KW-0408">Iron</keyword>
<dbReference type="RefSeq" id="WP_106338873.1">
    <property type="nucleotide sequence ID" value="NZ_PVZS01000026.1"/>
</dbReference>
<keyword evidence="3" id="KW-0479">Metal-binding</keyword>
<gene>
    <name evidence="6" type="ORF">SLNSH_19175</name>
</gene>
<keyword evidence="2" id="KW-0349">Heme</keyword>
<dbReference type="InterPro" id="IPR044203">
    <property type="entry name" value="GlbO/GLB3-like"/>
</dbReference>
<evidence type="ECO:0000256" key="3">
    <source>
        <dbReference type="ARBA" id="ARBA00022723"/>
    </source>
</evidence>
<evidence type="ECO:0000256" key="4">
    <source>
        <dbReference type="ARBA" id="ARBA00023004"/>
    </source>
</evidence>
<keyword evidence="1" id="KW-0813">Transport</keyword>
<dbReference type="InterPro" id="IPR009050">
    <property type="entry name" value="Globin-like_sf"/>
</dbReference>
<dbReference type="SUPFAM" id="SSF46458">
    <property type="entry name" value="Globin-like"/>
    <property type="match status" value="1"/>
</dbReference>
<reference evidence="7" key="1">
    <citation type="submission" date="2018-03" db="EMBL/GenBank/DDBJ databases">
        <authorList>
            <person name="Sun L."/>
            <person name="Liu H."/>
            <person name="Chen W."/>
            <person name="Huang K."/>
            <person name="Liu W."/>
            <person name="Gao X."/>
        </authorList>
    </citation>
    <scope>NUCLEOTIDE SEQUENCE [LARGE SCALE GENOMIC DNA]</scope>
    <source>
        <strain evidence="7">SH9</strain>
    </source>
</reference>
<comment type="caution">
    <text evidence="6">The sequence shown here is derived from an EMBL/GenBank/DDBJ whole genome shotgun (WGS) entry which is preliminary data.</text>
</comment>
<evidence type="ECO:0000313" key="6">
    <source>
        <dbReference type="EMBL" id="PSC03390.1"/>
    </source>
</evidence>